<evidence type="ECO:0000256" key="9">
    <source>
        <dbReference type="RuleBase" id="RU363066"/>
    </source>
</evidence>
<dbReference type="RefSeq" id="WP_141375662.1">
    <property type="nucleotide sequence ID" value="NZ_BAPL01000001.1"/>
</dbReference>
<dbReference type="OrthoDB" id="9795716at2"/>
<dbReference type="Proteomes" id="UP000317730">
    <property type="component" value="Unassembled WGS sequence"/>
</dbReference>
<dbReference type="EC" id="2.7.1.12" evidence="3 9"/>
<keyword evidence="4 9" id="KW-0808">Transferase</keyword>
<dbReference type="EMBL" id="BJMV01000005">
    <property type="protein sequence ID" value="GEB85426.1"/>
    <property type="molecule type" value="Genomic_DNA"/>
</dbReference>
<keyword evidence="6 9" id="KW-0418">Kinase</keyword>
<dbReference type="Gene3D" id="3.40.50.300">
    <property type="entry name" value="P-loop containing nucleotide triphosphate hydrolases"/>
    <property type="match status" value="1"/>
</dbReference>
<evidence type="ECO:0000256" key="3">
    <source>
        <dbReference type="ARBA" id="ARBA00012054"/>
    </source>
</evidence>
<evidence type="ECO:0000313" key="11">
    <source>
        <dbReference type="Proteomes" id="UP000317730"/>
    </source>
</evidence>
<dbReference type="GO" id="GO:0005975">
    <property type="term" value="P:carbohydrate metabolic process"/>
    <property type="evidence" value="ECO:0007669"/>
    <property type="project" value="InterPro"/>
</dbReference>
<comment type="pathway">
    <text evidence="1">Carbohydrate acid metabolism.</text>
</comment>
<dbReference type="GO" id="GO:0046316">
    <property type="term" value="F:gluconokinase activity"/>
    <property type="evidence" value="ECO:0007669"/>
    <property type="project" value="UniProtKB-EC"/>
</dbReference>
<proteinExistence type="inferred from homology"/>
<organism evidence="10 11">
    <name type="scientific">Acetobacter peroxydans</name>
    <dbReference type="NCBI Taxonomy" id="104098"/>
    <lineage>
        <taxon>Bacteria</taxon>
        <taxon>Pseudomonadati</taxon>
        <taxon>Pseudomonadota</taxon>
        <taxon>Alphaproteobacteria</taxon>
        <taxon>Acetobacterales</taxon>
        <taxon>Acetobacteraceae</taxon>
        <taxon>Acetobacter</taxon>
    </lineage>
</organism>
<evidence type="ECO:0000256" key="2">
    <source>
        <dbReference type="ARBA" id="ARBA00008420"/>
    </source>
</evidence>
<gene>
    <name evidence="10" type="ORF">APE01nite_12230</name>
</gene>
<dbReference type="CDD" id="cd02021">
    <property type="entry name" value="GntK"/>
    <property type="match status" value="1"/>
</dbReference>
<dbReference type="InterPro" id="IPR006001">
    <property type="entry name" value="Therm_gnt_kin"/>
</dbReference>
<comment type="caution">
    <text evidence="10">The sequence shown here is derived from an EMBL/GenBank/DDBJ whole genome shotgun (WGS) entry which is preliminary data.</text>
</comment>
<evidence type="ECO:0000256" key="1">
    <source>
        <dbReference type="ARBA" id="ARBA00004761"/>
    </source>
</evidence>
<keyword evidence="11" id="KW-1185">Reference proteome</keyword>
<dbReference type="PANTHER" id="PTHR43442">
    <property type="entry name" value="GLUCONOKINASE-RELATED"/>
    <property type="match status" value="1"/>
</dbReference>
<dbReference type="AlphaFoldDB" id="A0A4Y3TSQ5"/>
<dbReference type="NCBIfam" id="TIGR01313">
    <property type="entry name" value="therm_gnt_kin"/>
    <property type="match status" value="1"/>
</dbReference>
<dbReference type="GO" id="GO:0005737">
    <property type="term" value="C:cytoplasm"/>
    <property type="evidence" value="ECO:0007669"/>
    <property type="project" value="TreeGrafter"/>
</dbReference>
<protein>
    <recommendedName>
        <fullName evidence="3 9">Gluconokinase</fullName>
        <ecNumber evidence="3 9">2.7.1.12</ecNumber>
    </recommendedName>
</protein>
<evidence type="ECO:0000256" key="4">
    <source>
        <dbReference type="ARBA" id="ARBA00022679"/>
    </source>
</evidence>
<name>A0A4Y3TSQ5_9PROT</name>
<dbReference type="Pfam" id="PF13671">
    <property type="entry name" value="AAA_33"/>
    <property type="match status" value="1"/>
</dbReference>
<evidence type="ECO:0000256" key="5">
    <source>
        <dbReference type="ARBA" id="ARBA00022741"/>
    </source>
</evidence>
<keyword evidence="7 9" id="KW-0067">ATP-binding</keyword>
<evidence type="ECO:0000256" key="8">
    <source>
        <dbReference type="ARBA" id="ARBA00048090"/>
    </source>
</evidence>
<dbReference type="PANTHER" id="PTHR43442:SF3">
    <property type="entry name" value="GLUCONOKINASE-RELATED"/>
    <property type="match status" value="1"/>
</dbReference>
<sequence>MPQNASTTPPDHSLPTQPAAWGIAPRLVVVMGVAGAGKTTVAEGLHNELGWPWQDADALHSSESRALMAAGSPLGDTHRVDWLTRCHAWLAEQARHGQGAILACSALRRVYRDRLRAGGLRPLFIALEADPVSLKHRLESRSGHFMPASLLPSQLAALEPLAPDEDGVTLQSLTQPAETIAMALHALKAANGA</sequence>
<accession>A0A4Y3TSQ5</accession>
<evidence type="ECO:0000256" key="7">
    <source>
        <dbReference type="ARBA" id="ARBA00022840"/>
    </source>
</evidence>
<evidence type="ECO:0000313" key="10">
    <source>
        <dbReference type="EMBL" id="GEB85426.1"/>
    </source>
</evidence>
<comment type="catalytic activity">
    <reaction evidence="8 9">
        <text>D-gluconate + ATP = 6-phospho-D-gluconate + ADP + H(+)</text>
        <dbReference type="Rhea" id="RHEA:19433"/>
        <dbReference type="ChEBI" id="CHEBI:15378"/>
        <dbReference type="ChEBI" id="CHEBI:18391"/>
        <dbReference type="ChEBI" id="CHEBI:30616"/>
        <dbReference type="ChEBI" id="CHEBI:58759"/>
        <dbReference type="ChEBI" id="CHEBI:456216"/>
        <dbReference type="EC" id="2.7.1.12"/>
    </reaction>
</comment>
<dbReference type="SUPFAM" id="SSF52540">
    <property type="entry name" value="P-loop containing nucleoside triphosphate hydrolases"/>
    <property type="match status" value="1"/>
</dbReference>
<comment type="similarity">
    <text evidence="2 9">Belongs to the gluconokinase GntK/GntV family.</text>
</comment>
<dbReference type="GO" id="GO:0005524">
    <property type="term" value="F:ATP binding"/>
    <property type="evidence" value="ECO:0007669"/>
    <property type="project" value="UniProtKB-KW"/>
</dbReference>
<keyword evidence="5 9" id="KW-0547">Nucleotide-binding</keyword>
<evidence type="ECO:0000256" key="6">
    <source>
        <dbReference type="ARBA" id="ARBA00022777"/>
    </source>
</evidence>
<dbReference type="InterPro" id="IPR027417">
    <property type="entry name" value="P-loop_NTPase"/>
</dbReference>
<reference evidence="10 11" key="1">
    <citation type="submission" date="2019-06" db="EMBL/GenBank/DDBJ databases">
        <title>Whole genome shotgun sequence of Acetobacter peroxydans NBRC 13755.</title>
        <authorList>
            <person name="Hosoyama A."/>
            <person name="Uohara A."/>
            <person name="Ohji S."/>
            <person name="Ichikawa N."/>
        </authorList>
    </citation>
    <scope>NUCLEOTIDE SEQUENCE [LARGE SCALE GENOMIC DNA]</scope>
    <source>
        <strain evidence="10 11">NBRC 13755</strain>
    </source>
</reference>